<protein>
    <submittedName>
        <fullName evidence="2">Uncharacterized protein</fullName>
    </submittedName>
</protein>
<name>A0ABU6X0P6_9FABA</name>
<comment type="caution">
    <text evidence="2">The sequence shown here is derived from an EMBL/GenBank/DDBJ whole genome shotgun (WGS) entry which is preliminary data.</text>
</comment>
<dbReference type="EMBL" id="JASCZI010184681">
    <property type="protein sequence ID" value="MED6190220.1"/>
    <property type="molecule type" value="Genomic_DNA"/>
</dbReference>
<feature type="non-terminal residue" evidence="2">
    <location>
        <position position="139"/>
    </location>
</feature>
<sequence length="139" mass="15462">MRKGVLEVDSVNALMTQLSTISKKLERLEASAVGTQVACGICGGPHENHNCMSIQDDQFSAEQVNFVNNQPRPPYNDPHSNTYNPEVEETPEAQVEVQKETPEITAEIKHQEDVHHPQQSSKKHTKSSSKFLEVLASPE</sequence>
<evidence type="ECO:0000313" key="2">
    <source>
        <dbReference type="EMBL" id="MED6190220.1"/>
    </source>
</evidence>
<evidence type="ECO:0000256" key="1">
    <source>
        <dbReference type="SAM" id="MobiDB-lite"/>
    </source>
</evidence>
<dbReference type="Proteomes" id="UP001341840">
    <property type="component" value="Unassembled WGS sequence"/>
</dbReference>
<feature type="region of interest" description="Disordered" evidence="1">
    <location>
        <begin position="67"/>
        <end position="139"/>
    </location>
</feature>
<accession>A0ABU6X0P6</accession>
<gene>
    <name evidence="2" type="ORF">PIB30_103762</name>
</gene>
<reference evidence="2 3" key="1">
    <citation type="journal article" date="2023" name="Plants (Basel)">
        <title>Bridging the Gap: Combining Genomics and Transcriptomics Approaches to Understand Stylosanthes scabra, an Orphan Legume from the Brazilian Caatinga.</title>
        <authorList>
            <person name="Ferreira-Neto J.R.C."/>
            <person name="da Silva M.D."/>
            <person name="Binneck E."/>
            <person name="de Melo N.F."/>
            <person name="da Silva R.H."/>
            <person name="de Melo A.L.T.M."/>
            <person name="Pandolfi V."/>
            <person name="Bustamante F.O."/>
            <person name="Brasileiro-Vidal A.C."/>
            <person name="Benko-Iseppon A.M."/>
        </authorList>
    </citation>
    <scope>NUCLEOTIDE SEQUENCE [LARGE SCALE GENOMIC DNA]</scope>
    <source>
        <tissue evidence="2">Leaves</tissue>
    </source>
</reference>
<keyword evidence="3" id="KW-1185">Reference proteome</keyword>
<feature type="compositionally biased region" description="Basic and acidic residues" evidence="1">
    <location>
        <begin position="97"/>
        <end position="116"/>
    </location>
</feature>
<proteinExistence type="predicted"/>
<organism evidence="2 3">
    <name type="scientific">Stylosanthes scabra</name>
    <dbReference type="NCBI Taxonomy" id="79078"/>
    <lineage>
        <taxon>Eukaryota</taxon>
        <taxon>Viridiplantae</taxon>
        <taxon>Streptophyta</taxon>
        <taxon>Embryophyta</taxon>
        <taxon>Tracheophyta</taxon>
        <taxon>Spermatophyta</taxon>
        <taxon>Magnoliopsida</taxon>
        <taxon>eudicotyledons</taxon>
        <taxon>Gunneridae</taxon>
        <taxon>Pentapetalae</taxon>
        <taxon>rosids</taxon>
        <taxon>fabids</taxon>
        <taxon>Fabales</taxon>
        <taxon>Fabaceae</taxon>
        <taxon>Papilionoideae</taxon>
        <taxon>50 kb inversion clade</taxon>
        <taxon>dalbergioids sensu lato</taxon>
        <taxon>Dalbergieae</taxon>
        <taxon>Pterocarpus clade</taxon>
        <taxon>Stylosanthes</taxon>
    </lineage>
</organism>
<evidence type="ECO:0000313" key="3">
    <source>
        <dbReference type="Proteomes" id="UP001341840"/>
    </source>
</evidence>